<protein>
    <submittedName>
        <fullName evidence="2">Uncharacterized protein</fullName>
    </submittedName>
</protein>
<feature type="region of interest" description="Disordered" evidence="1">
    <location>
        <begin position="30"/>
        <end position="135"/>
    </location>
</feature>
<organism evidence="2 3">
    <name type="scientific">Brassica cretica</name>
    <name type="common">Mustard</name>
    <dbReference type="NCBI Taxonomy" id="69181"/>
    <lineage>
        <taxon>Eukaryota</taxon>
        <taxon>Viridiplantae</taxon>
        <taxon>Streptophyta</taxon>
        <taxon>Embryophyta</taxon>
        <taxon>Tracheophyta</taxon>
        <taxon>Spermatophyta</taxon>
        <taxon>Magnoliopsida</taxon>
        <taxon>eudicotyledons</taxon>
        <taxon>Gunneridae</taxon>
        <taxon>Pentapetalae</taxon>
        <taxon>rosids</taxon>
        <taxon>malvids</taxon>
        <taxon>Brassicales</taxon>
        <taxon>Brassicaceae</taxon>
        <taxon>Brassiceae</taxon>
        <taxon>Brassica</taxon>
    </lineage>
</organism>
<dbReference type="AlphaFoldDB" id="A0A8S9QKG6"/>
<evidence type="ECO:0000256" key="1">
    <source>
        <dbReference type="SAM" id="MobiDB-lite"/>
    </source>
</evidence>
<evidence type="ECO:0000313" key="2">
    <source>
        <dbReference type="EMBL" id="KAF3554532.1"/>
    </source>
</evidence>
<feature type="compositionally biased region" description="Basic and acidic residues" evidence="1">
    <location>
        <begin position="87"/>
        <end position="107"/>
    </location>
</feature>
<accession>A0A8S9QKG6</accession>
<comment type="caution">
    <text evidence="2">The sequence shown here is derived from an EMBL/GenBank/DDBJ whole genome shotgun (WGS) entry which is preliminary data.</text>
</comment>
<dbReference type="Proteomes" id="UP000712600">
    <property type="component" value="Unassembled WGS sequence"/>
</dbReference>
<feature type="compositionally biased region" description="Basic and acidic residues" evidence="1">
    <location>
        <begin position="32"/>
        <end position="48"/>
    </location>
</feature>
<proteinExistence type="predicted"/>
<gene>
    <name evidence="2" type="ORF">F2Q69_00012980</name>
</gene>
<evidence type="ECO:0000313" key="3">
    <source>
        <dbReference type="Proteomes" id="UP000712600"/>
    </source>
</evidence>
<feature type="compositionally biased region" description="Polar residues" evidence="1">
    <location>
        <begin position="57"/>
        <end position="81"/>
    </location>
</feature>
<reference evidence="2" key="1">
    <citation type="submission" date="2019-12" db="EMBL/GenBank/DDBJ databases">
        <title>Genome sequencing and annotation of Brassica cretica.</title>
        <authorList>
            <person name="Studholme D.J."/>
            <person name="Sarris P."/>
        </authorList>
    </citation>
    <scope>NUCLEOTIDE SEQUENCE</scope>
    <source>
        <strain evidence="2">PFS-109/04</strain>
        <tissue evidence="2">Leaf</tissue>
    </source>
</reference>
<sequence>MMFATNEKRSEEQDKLVNTLTKRVETLTARTQEFRPRRTSEVCRKRLDFATPLDRPWTSQERPSGQNPSTASPAEKQNSESPPLPVKDSEVNEFEHVDLDPSDVSKDTEEDADRHPRRRKSARESSPFDKQMTEE</sequence>
<feature type="compositionally biased region" description="Basic and acidic residues" evidence="1">
    <location>
        <begin position="122"/>
        <end position="135"/>
    </location>
</feature>
<name>A0A8S9QKG6_BRACR</name>
<dbReference type="EMBL" id="QGKX02000996">
    <property type="protein sequence ID" value="KAF3554532.1"/>
    <property type="molecule type" value="Genomic_DNA"/>
</dbReference>